<dbReference type="GO" id="GO:1990316">
    <property type="term" value="C:Atg1/ULK1 kinase complex"/>
    <property type="evidence" value="ECO:0007669"/>
    <property type="project" value="InterPro"/>
</dbReference>
<evidence type="ECO:0000256" key="3">
    <source>
        <dbReference type="SAM" id="MobiDB-lite"/>
    </source>
</evidence>
<feature type="region of interest" description="Disordered" evidence="3">
    <location>
        <begin position="256"/>
        <end position="279"/>
    </location>
</feature>
<organism evidence="5 6">
    <name type="scientific">Circinella minor</name>
    <dbReference type="NCBI Taxonomy" id="1195481"/>
    <lineage>
        <taxon>Eukaryota</taxon>
        <taxon>Fungi</taxon>
        <taxon>Fungi incertae sedis</taxon>
        <taxon>Mucoromycota</taxon>
        <taxon>Mucoromycotina</taxon>
        <taxon>Mucoromycetes</taxon>
        <taxon>Mucorales</taxon>
        <taxon>Lichtheimiaceae</taxon>
        <taxon>Circinella</taxon>
    </lineage>
</organism>
<evidence type="ECO:0000256" key="2">
    <source>
        <dbReference type="RuleBase" id="RU361214"/>
    </source>
</evidence>
<dbReference type="Pfam" id="PF10033">
    <property type="entry name" value="ATG13"/>
    <property type="match status" value="1"/>
</dbReference>
<evidence type="ECO:0000259" key="4">
    <source>
        <dbReference type="SMART" id="SM01177"/>
    </source>
</evidence>
<gene>
    <name evidence="5" type="ORF">INT45_005418</name>
</gene>
<dbReference type="PANTHER" id="PTHR13199">
    <property type="entry name" value="GH03947P"/>
    <property type="match status" value="1"/>
</dbReference>
<comment type="similarity">
    <text evidence="1 2">Belongs to the ATG13 family. Fungi subfamily.</text>
</comment>
<dbReference type="InterPro" id="IPR025261">
    <property type="entry name" value="Atos-like_cons_dom"/>
</dbReference>
<reference evidence="5 6" key="1">
    <citation type="submission" date="2020-12" db="EMBL/GenBank/DDBJ databases">
        <title>Metabolic potential, ecology and presence of endohyphal bacteria is reflected in genomic diversity of Mucoromycotina.</title>
        <authorList>
            <person name="Muszewska A."/>
            <person name="Okrasinska A."/>
            <person name="Steczkiewicz K."/>
            <person name="Drgas O."/>
            <person name="Orlowska M."/>
            <person name="Perlinska-Lenart U."/>
            <person name="Aleksandrzak-Piekarczyk T."/>
            <person name="Szatraj K."/>
            <person name="Zielenkiewicz U."/>
            <person name="Pilsyk S."/>
            <person name="Malc E."/>
            <person name="Mieczkowski P."/>
            <person name="Kruszewska J.S."/>
            <person name="Biernat P."/>
            <person name="Pawlowska J."/>
        </authorList>
    </citation>
    <scope>NUCLEOTIDE SEQUENCE [LARGE SCALE GENOMIC DNA]</scope>
    <source>
        <strain evidence="5 6">CBS 142.35</strain>
    </source>
</reference>
<dbReference type="InterPro" id="IPR036570">
    <property type="entry name" value="HORMA_dom_sf"/>
</dbReference>
<dbReference type="OrthoDB" id="8625101at2759"/>
<proteinExistence type="inferred from homology"/>
<dbReference type="InterPro" id="IPR051506">
    <property type="entry name" value="ATOS_Transcription_Regulators"/>
</dbReference>
<dbReference type="Gene3D" id="3.30.900.10">
    <property type="entry name" value="HORMA domain"/>
    <property type="match status" value="1"/>
</dbReference>
<protein>
    <recommendedName>
        <fullName evidence="2">Autophagy-related protein 13</fullName>
    </recommendedName>
</protein>
<keyword evidence="2" id="KW-0072">Autophagy</keyword>
<comment type="caution">
    <text evidence="5">The sequence shown here is derived from an EMBL/GenBank/DDBJ whole genome shotgun (WGS) entry which is preliminary data.</text>
</comment>
<dbReference type="SMART" id="SM01177">
    <property type="entry name" value="DUF4210"/>
    <property type="match status" value="1"/>
</dbReference>
<keyword evidence="6" id="KW-1185">Reference proteome</keyword>
<evidence type="ECO:0000313" key="5">
    <source>
        <dbReference type="EMBL" id="KAG2217817.1"/>
    </source>
</evidence>
<dbReference type="PANTHER" id="PTHR13199:SF11">
    <property type="entry name" value="PROTEIN ATOSSA"/>
    <property type="match status" value="1"/>
</dbReference>
<dbReference type="InterPro" id="IPR018731">
    <property type="entry name" value="Atg13_N"/>
</dbReference>
<accession>A0A8H7RV47</accession>
<dbReference type="Proteomes" id="UP000646827">
    <property type="component" value="Unassembled WGS sequence"/>
</dbReference>
<feature type="domain" description="Atos-like conserved" evidence="4">
    <location>
        <begin position="389"/>
        <end position="453"/>
    </location>
</feature>
<evidence type="ECO:0000313" key="6">
    <source>
        <dbReference type="Proteomes" id="UP000646827"/>
    </source>
</evidence>
<dbReference type="EMBL" id="JAEPRB010000270">
    <property type="protein sequence ID" value="KAG2217817.1"/>
    <property type="molecule type" value="Genomic_DNA"/>
</dbReference>
<feature type="compositionally biased region" description="Basic residues" evidence="3">
    <location>
        <begin position="262"/>
        <end position="277"/>
    </location>
</feature>
<evidence type="ECO:0000256" key="1">
    <source>
        <dbReference type="ARBA" id="ARBA00005246"/>
    </source>
</evidence>
<sequence>MPIPVTKSPSSFEQCSISASDAIIKLIQIILRARLGTTEYKCRQNHHEDNSFCCFHLKHYHFQHIRGSFTITIHIIQQNNFFTTASGNLLERWIISLDPTTISDSNNDMVENNASTTTDETDAILLLQAVYSHTRLMPVHTLLSNNSLRKSDLATMVTMDDGRYRCFSQQEHSCPSSSFSVTAVDTTETLTTVTPDDFPHTAHIKTHQFSPRGRIRLQVVYQDNIADEMSPVVSSGIAMRRLSRLSLSAIEDDTAAHEHKNSYHHQQQHHTYSHHHPFLQQSPPKDSYHNTTTNILHSNYNINNSHSKYSDINYSNNNKKTLSASIPIPNMQYTHHHGLVAYSTSPSPSFGATRAPWAINSLLSSQPPQPPFQQRRTSWTGDQHLGGSLVGSYEESLLSGRMSSMPSKPILFQAQIGVLGKECKSSLRCPPHRSVTFPAFFYDMQEQLVPPYVGTVDLIPPYRLPPKGQLQIVIKNPNKTAVKLFLIPYDVSDMPKNTKTFLRQKSYDGHSLRYAVQVQLCRTEKRRVYLYKHIRVVFANRIADSRDKLKVTCEGPQERGPLTRADLDLLSTL</sequence>
<dbReference type="InterPro" id="IPR033473">
    <property type="entry name" value="Atos-like_C"/>
</dbReference>
<dbReference type="AlphaFoldDB" id="A0A8H7RV47"/>
<dbReference type="Pfam" id="PF13915">
    <property type="entry name" value="DUF4210"/>
    <property type="match status" value="1"/>
</dbReference>
<name>A0A8H7RV47_9FUNG</name>
<dbReference type="Pfam" id="PF13889">
    <property type="entry name" value="Chromosome_seg"/>
    <property type="match status" value="1"/>
</dbReference>
<dbReference type="GO" id="GO:0006914">
    <property type="term" value="P:autophagy"/>
    <property type="evidence" value="ECO:0007669"/>
    <property type="project" value="UniProtKB-KW"/>
</dbReference>